<feature type="compositionally biased region" description="Pro residues" evidence="1">
    <location>
        <begin position="417"/>
        <end position="428"/>
    </location>
</feature>
<feature type="region of interest" description="Disordered" evidence="1">
    <location>
        <begin position="628"/>
        <end position="703"/>
    </location>
</feature>
<comment type="caution">
    <text evidence="2">The sequence shown here is derived from an EMBL/GenBank/DDBJ whole genome shotgun (WGS) entry which is preliminary data.</text>
</comment>
<feature type="compositionally biased region" description="Basic residues" evidence="1">
    <location>
        <begin position="456"/>
        <end position="465"/>
    </location>
</feature>
<feature type="region of interest" description="Disordered" evidence="1">
    <location>
        <begin position="337"/>
        <end position="475"/>
    </location>
</feature>
<reference evidence="2 3" key="1">
    <citation type="submission" date="2024-03" db="EMBL/GenBank/DDBJ databases">
        <title>Aureococcus anophagefferens CCMP1851 and Kratosvirus quantuckense: Draft genome of a second virus-susceptible host strain in the model system.</title>
        <authorList>
            <person name="Chase E."/>
            <person name="Truchon A.R."/>
            <person name="Schepens W."/>
            <person name="Wilhelm S.W."/>
        </authorList>
    </citation>
    <scope>NUCLEOTIDE SEQUENCE [LARGE SCALE GENOMIC DNA]</scope>
    <source>
        <strain evidence="2 3">CCMP1851</strain>
    </source>
</reference>
<proteinExistence type="predicted"/>
<evidence type="ECO:0000256" key="1">
    <source>
        <dbReference type="SAM" id="MobiDB-lite"/>
    </source>
</evidence>
<dbReference type="Gene3D" id="1.25.40.10">
    <property type="entry name" value="Tetratricopeptide repeat domain"/>
    <property type="match status" value="1"/>
</dbReference>
<protein>
    <submittedName>
        <fullName evidence="2">Tetratricopeptide repeat</fullName>
    </submittedName>
</protein>
<dbReference type="InterPro" id="IPR011990">
    <property type="entry name" value="TPR-like_helical_dom_sf"/>
</dbReference>
<feature type="compositionally biased region" description="Basic and acidic residues" evidence="1">
    <location>
        <begin position="591"/>
        <end position="601"/>
    </location>
</feature>
<feature type="compositionally biased region" description="Low complexity" evidence="1">
    <location>
        <begin position="348"/>
        <end position="376"/>
    </location>
</feature>
<feature type="region of interest" description="Disordered" evidence="1">
    <location>
        <begin position="561"/>
        <end position="609"/>
    </location>
</feature>
<gene>
    <name evidence="2" type="ORF">SO694_00002423</name>
</gene>
<organism evidence="2 3">
    <name type="scientific">Aureococcus anophagefferens</name>
    <name type="common">Harmful bloom alga</name>
    <dbReference type="NCBI Taxonomy" id="44056"/>
    <lineage>
        <taxon>Eukaryota</taxon>
        <taxon>Sar</taxon>
        <taxon>Stramenopiles</taxon>
        <taxon>Ochrophyta</taxon>
        <taxon>Pelagophyceae</taxon>
        <taxon>Pelagomonadales</taxon>
        <taxon>Pelagomonadaceae</taxon>
        <taxon>Aureococcus</taxon>
    </lineage>
</organism>
<feature type="compositionally biased region" description="Polar residues" evidence="1">
    <location>
        <begin position="172"/>
        <end position="187"/>
    </location>
</feature>
<keyword evidence="3" id="KW-1185">Reference proteome</keyword>
<feature type="region of interest" description="Disordered" evidence="1">
    <location>
        <begin position="757"/>
        <end position="832"/>
    </location>
</feature>
<name>A0ABR1GCC8_AURAN</name>
<feature type="compositionally biased region" description="Basic residues" evidence="1">
    <location>
        <begin position="804"/>
        <end position="825"/>
    </location>
</feature>
<evidence type="ECO:0000313" key="2">
    <source>
        <dbReference type="EMBL" id="KAK7253731.1"/>
    </source>
</evidence>
<dbReference type="Proteomes" id="UP001363151">
    <property type="component" value="Unassembled WGS sequence"/>
</dbReference>
<feature type="compositionally biased region" description="Basic and acidic residues" evidence="1">
    <location>
        <begin position="727"/>
        <end position="740"/>
    </location>
</feature>
<feature type="compositionally biased region" description="Basic residues" evidence="1">
    <location>
        <begin position="692"/>
        <end position="701"/>
    </location>
</feature>
<evidence type="ECO:0000313" key="3">
    <source>
        <dbReference type="Proteomes" id="UP001363151"/>
    </source>
</evidence>
<feature type="compositionally biased region" description="Low complexity" evidence="1">
    <location>
        <begin position="675"/>
        <end position="691"/>
    </location>
</feature>
<dbReference type="EMBL" id="JBBJCI010000034">
    <property type="protein sequence ID" value="KAK7253731.1"/>
    <property type="molecule type" value="Genomic_DNA"/>
</dbReference>
<sequence length="940" mass="98424">MRLPFDAGAPKTLALTIGAAAALERGRLDKSIKFVQAGRARPDSAPLKKQYDGLKSLKRKTEAVDKHLRKGYSVKALDALDEAFGSLDALSHELEGSLLASYRATLQLRACHANSKVKRHEVAFDACDGAVAALDSMVITTREAIVASFDAPSKLSAAGSTELSMRCVNGESPETGSSTGLDSSGYSIGTPLRRQIPRDSDFFVRGDGERLLKGGALELGGAAVFAPPPAARPLAIAAVEWTLDAAAEATLAGAVVKLGFLEQNGERGFYGLAPAAFDDDGASLRRPAIRRYDRGDPNSPRAVVDAHLLDGCVAVAADGDAFRVDFPPAVAETLRLPWRAGRTRRPGRSAAAPSSTATTTSARRCATGARPQAAAPPRRRHRAAARGHRAAPAPPAGLLEIEARESPDPPAAAAAPPAQPEPAAPPPSAASSPYELARFLGRSPPRRGAPGVAASARRRRQRAVRRGTGTPGPVALRPRVRAAAVRAGRRHGGPALAPGRGDALEEAARASLVLGGGATRLVYRNGDARVLGECFLRDLADVVSVDGGGRTGACFDLTFAGGGEPTPLSRGGGRGRDDAWTRRSAARRSGRRADFARRGARGDAAAPATDAAALRASVADLLRRAAASPGDGGLQEAVRAPPRASSLASPGGAARARAAAAGARRGSARGGPGAAGVAAGAAAASAGPRGRAPGRRGRALSRRNAVVPRRGWDLLGARPSVAGGRRGSPEPRRVADRRDGDAAAALATRRFHWIRREPSPAARRARAPERRWRRRPPRPPPLELPLEDVEAASGPAVRDAVAPGRHRSGRRRRRVGRRARARSARRAGEGRRRALARALRSGGAEFRVELRSAAFDDGVYVGPSLRWGGGRECLLDGAGGGGDRRLRPSFSRPRAARPSPRRRRDRVRARERGGLRLRLDLAASVAGVEDARARTTRGPP</sequence>
<feature type="region of interest" description="Disordered" evidence="1">
    <location>
        <begin position="169"/>
        <end position="188"/>
    </location>
</feature>
<feature type="compositionally biased region" description="Basic residues" evidence="1">
    <location>
        <begin position="377"/>
        <end position="389"/>
    </location>
</feature>
<feature type="compositionally biased region" description="Low complexity" evidence="1">
    <location>
        <begin position="637"/>
        <end position="665"/>
    </location>
</feature>
<feature type="compositionally biased region" description="Low complexity" evidence="1">
    <location>
        <begin position="888"/>
        <end position="898"/>
    </location>
</feature>
<feature type="region of interest" description="Disordered" evidence="1">
    <location>
        <begin position="715"/>
        <end position="740"/>
    </location>
</feature>
<accession>A0ABR1GCC8</accession>
<feature type="region of interest" description="Disordered" evidence="1">
    <location>
        <begin position="877"/>
        <end position="911"/>
    </location>
</feature>